<organism evidence="3">
    <name type="scientific">candidate division CPR3 bacterium</name>
    <dbReference type="NCBI Taxonomy" id="2268181"/>
    <lineage>
        <taxon>Bacteria</taxon>
        <taxon>Bacteria division CPR3</taxon>
    </lineage>
</organism>
<dbReference type="InterPro" id="IPR013229">
    <property type="entry name" value="PEGA"/>
</dbReference>
<gene>
    <name evidence="3" type="ORF">ENL96_00375</name>
</gene>
<accession>A0A7C5YUI9</accession>
<reference evidence="3" key="1">
    <citation type="journal article" date="2020" name="mSystems">
        <title>Genome- and Community-Level Interaction Insights into Carbon Utilization and Element Cycling Functions of Hydrothermarchaeota in Hydrothermal Sediment.</title>
        <authorList>
            <person name="Zhou Z."/>
            <person name="Liu Y."/>
            <person name="Xu W."/>
            <person name="Pan J."/>
            <person name="Luo Z.H."/>
            <person name="Li M."/>
        </authorList>
    </citation>
    <scope>NUCLEOTIDE SEQUENCE [LARGE SCALE GENOMIC DNA]</scope>
    <source>
        <strain evidence="3">SpSt-1042</strain>
    </source>
</reference>
<dbReference type="EMBL" id="DRVY01000014">
    <property type="protein sequence ID" value="HHR91958.1"/>
    <property type="molecule type" value="Genomic_DNA"/>
</dbReference>
<keyword evidence="1" id="KW-1133">Transmembrane helix</keyword>
<evidence type="ECO:0000313" key="3">
    <source>
        <dbReference type="EMBL" id="HHR91958.1"/>
    </source>
</evidence>
<dbReference type="Pfam" id="PF08308">
    <property type="entry name" value="PEGA"/>
    <property type="match status" value="1"/>
</dbReference>
<sequence>MEIDKEARGFKIWSALVIVGIVMICIVLAFLPFWESIFLKMKKSAMNYSQLRVNTPENTSIVYIDGKIKGETKEGTLLVTGITPGKHSIRIERKSSIPGFYIPFEKEVNFEDGVEIEIQWVAGPTTESSEGVLKYFKRQAVSTDFTTVNFIVYPPDAQISWDGKVLESGSYQISVVDDKNHELLISSEGFETKKVNLKVENAIRERHLDVVVEVYLYRIPVLTLVNN</sequence>
<feature type="domain" description="PEGA" evidence="2">
    <location>
        <begin position="49"/>
        <end position="119"/>
    </location>
</feature>
<evidence type="ECO:0000259" key="2">
    <source>
        <dbReference type="Pfam" id="PF08308"/>
    </source>
</evidence>
<dbReference type="AlphaFoldDB" id="A0A7C5YUI9"/>
<name>A0A7C5YUI9_UNCC3</name>
<keyword evidence="1" id="KW-0472">Membrane</keyword>
<protein>
    <recommendedName>
        <fullName evidence="2">PEGA domain-containing protein</fullName>
    </recommendedName>
</protein>
<feature type="transmembrane region" description="Helical" evidence="1">
    <location>
        <begin position="12"/>
        <end position="34"/>
    </location>
</feature>
<comment type="caution">
    <text evidence="3">The sequence shown here is derived from an EMBL/GenBank/DDBJ whole genome shotgun (WGS) entry which is preliminary data.</text>
</comment>
<evidence type="ECO:0000256" key="1">
    <source>
        <dbReference type="SAM" id="Phobius"/>
    </source>
</evidence>
<proteinExistence type="predicted"/>
<keyword evidence="1" id="KW-0812">Transmembrane</keyword>